<feature type="region of interest" description="Disordered" evidence="2">
    <location>
        <begin position="263"/>
        <end position="312"/>
    </location>
</feature>
<organism evidence="3 4">
    <name type="scientific">Thelonectria olida</name>
    <dbReference type="NCBI Taxonomy" id="1576542"/>
    <lineage>
        <taxon>Eukaryota</taxon>
        <taxon>Fungi</taxon>
        <taxon>Dikarya</taxon>
        <taxon>Ascomycota</taxon>
        <taxon>Pezizomycotina</taxon>
        <taxon>Sordariomycetes</taxon>
        <taxon>Hypocreomycetidae</taxon>
        <taxon>Hypocreales</taxon>
        <taxon>Nectriaceae</taxon>
        <taxon>Thelonectria</taxon>
    </lineage>
</organism>
<reference evidence="3 4" key="1">
    <citation type="journal article" date="2021" name="Nat. Commun.">
        <title>Genetic determinants of endophytism in the Arabidopsis root mycobiome.</title>
        <authorList>
            <person name="Mesny F."/>
            <person name="Miyauchi S."/>
            <person name="Thiergart T."/>
            <person name="Pickel B."/>
            <person name="Atanasova L."/>
            <person name="Karlsson M."/>
            <person name="Huettel B."/>
            <person name="Barry K.W."/>
            <person name="Haridas S."/>
            <person name="Chen C."/>
            <person name="Bauer D."/>
            <person name="Andreopoulos W."/>
            <person name="Pangilinan J."/>
            <person name="LaButti K."/>
            <person name="Riley R."/>
            <person name="Lipzen A."/>
            <person name="Clum A."/>
            <person name="Drula E."/>
            <person name="Henrissat B."/>
            <person name="Kohler A."/>
            <person name="Grigoriev I.V."/>
            <person name="Martin F.M."/>
            <person name="Hacquard S."/>
        </authorList>
    </citation>
    <scope>NUCLEOTIDE SEQUENCE [LARGE SCALE GENOMIC DNA]</scope>
    <source>
        <strain evidence="3 4">MPI-CAGE-CH-0241</strain>
    </source>
</reference>
<evidence type="ECO:0000313" key="4">
    <source>
        <dbReference type="Proteomes" id="UP000777438"/>
    </source>
</evidence>
<protein>
    <submittedName>
        <fullName evidence="3">Uncharacterized protein</fullName>
    </submittedName>
</protein>
<proteinExistence type="predicted"/>
<feature type="region of interest" description="Disordered" evidence="2">
    <location>
        <begin position="510"/>
        <end position="531"/>
    </location>
</feature>
<evidence type="ECO:0000313" key="3">
    <source>
        <dbReference type="EMBL" id="KAH6868863.1"/>
    </source>
</evidence>
<keyword evidence="4" id="KW-1185">Reference proteome</keyword>
<dbReference type="EMBL" id="JAGPYM010000086">
    <property type="protein sequence ID" value="KAH6868863.1"/>
    <property type="molecule type" value="Genomic_DNA"/>
</dbReference>
<sequence length="531" mass="56483">MGSLWISAADPKADTISMVKSMPLGGFKHVPNRAEPTLRSCLVDGSHSIQEETTKIENKFAVQAQEDAKELVKQAADSLKKAEKRLDQAIDKVPGPLEGMISGLVSGYTQAIPNIMSSVVPQLLAASNPGLATTAAVVGNPMSQTAAANRTAGAGWGNGSTAAPTMNSDPAYAAATGVRELVDFLYQYAVNLESLICPSPKESSQSQLGQFEELYLISEIGQHLKDQNEVSGGKLSDHKIKSWKTTVKKAVGDVLELTSAANVGSSSSVPQPFANVVGPKPDDKALKGYGSDEPNPAEPEATSKGRGNPGRDQVCLAQLHQCSGRSGGSNQQDRTFFIMLTTVIDNSIMVRANDFTKKLDKAGRRALANGMPRVHELAKATIYTSTLQLKGYLSLLHDISAMYTIVDKPCVRNDLDLCGQLSKGATSGNASAAMQEKMQKHMDETGQVIKDLVAKKQKEILDGLKDRVKKAAETTQLVEETIQKSGVALAQDAKASIEAGTKAAKMEAKKEIDARHSETVLASENAGASDY</sequence>
<evidence type="ECO:0000256" key="1">
    <source>
        <dbReference type="SAM" id="Coils"/>
    </source>
</evidence>
<accession>A0A9P9AHH1</accession>
<keyword evidence="1" id="KW-0175">Coiled coil</keyword>
<dbReference type="Proteomes" id="UP000777438">
    <property type="component" value="Unassembled WGS sequence"/>
</dbReference>
<dbReference type="AlphaFoldDB" id="A0A9P9AHH1"/>
<gene>
    <name evidence="3" type="ORF">B0T10DRAFT_467588</name>
</gene>
<feature type="coiled-coil region" evidence="1">
    <location>
        <begin position="62"/>
        <end position="92"/>
    </location>
</feature>
<name>A0A9P9AHH1_9HYPO</name>
<evidence type="ECO:0000256" key="2">
    <source>
        <dbReference type="SAM" id="MobiDB-lite"/>
    </source>
</evidence>
<dbReference type="OrthoDB" id="5406275at2759"/>
<comment type="caution">
    <text evidence="3">The sequence shown here is derived from an EMBL/GenBank/DDBJ whole genome shotgun (WGS) entry which is preliminary data.</text>
</comment>